<protein>
    <recommendedName>
        <fullName evidence="3">Transcriptional regulator</fullName>
    </recommendedName>
</protein>
<keyword evidence="2" id="KW-1185">Reference proteome</keyword>
<dbReference type="Proteomes" id="UP000192566">
    <property type="component" value="Unassembled WGS sequence"/>
</dbReference>
<evidence type="ECO:0000313" key="2">
    <source>
        <dbReference type="Proteomes" id="UP000192566"/>
    </source>
</evidence>
<dbReference type="EMBL" id="MVHR01000001">
    <property type="protein sequence ID" value="ORA76576.1"/>
    <property type="molecule type" value="Genomic_DNA"/>
</dbReference>
<reference evidence="1 2" key="1">
    <citation type="submission" date="2017-02" db="EMBL/GenBank/DDBJ databases">
        <title>The new phylogeny of genus Mycobacterium.</title>
        <authorList>
            <person name="Tortoli E."/>
            <person name="Trovato A."/>
            <person name="Cirillo D.M."/>
        </authorList>
    </citation>
    <scope>NUCLEOTIDE SEQUENCE [LARGE SCALE GENOMIC DNA]</scope>
    <source>
        <strain evidence="1 2">DSM 44471</strain>
    </source>
</reference>
<evidence type="ECO:0008006" key="3">
    <source>
        <dbReference type="Google" id="ProtNLM"/>
    </source>
</evidence>
<evidence type="ECO:0000313" key="1">
    <source>
        <dbReference type="EMBL" id="ORA76576.1"/>
    </source>
</evidence>
<organism evidence="1 2">
    <name type="scientific">Mycobacterium heidelbergense</name>
    <dbReference type="NCBI Taxonomy" id="53376"/>
    <lineage>
        <taxon>Bacteria</taxon>
        <taxon>Bacillati</taxon>
        <taxon>Actinomycetota</taxon>
        <taxon>Actinomycetes</taxon>
        <taxon>Mycobacteriales</taxon>
        <taxon>Mycobacteriaceae</taxon>
        <taxon>Mycobacterium</taxon>
        <taxon>Mycobacterium simiae complex</taxon>
    </lineage>
</organism>
<dbReference type="OrthoDB" id="4863226at2"/>
<proteinExistence type="predicted"/>
<comment type="caution">
    <text evidence="1">The sequence shown here is derived from an EMBL/GenBank/DDBJ whole genome shotgun (WGS) entry which is preliminary data.</text>
</comment>
<gene>
    <name evidence="1" type="ORF">BST25_00385</name>
</gene>
<sequence>MLGTAAEVEQAFMDALASIGVSARQPVHPDSAVDFWVDIPGGNRVPVEVKYTALASIDGLARQIDRWRRASPETVDGQAVQKVLVADRITAAAREVLHDRGWGWLDLRGQVHLVAPGLFVHAAVDLPGLTTQRHSDPFTGKSGLEVAVELLLHPGQQIGIRALAKRINRSPSTVSETAGRLREANLVDEDLSPVVPELFWNLASVWHPPSVDVDSLPDIGDHAVLAPLKTGLDDNAKPGWALSDSPAAVLYGAPIGIRSDYPPVLYVPDDVTLHRALHVLGAAASPSSRAGTLRAAPVAAVCSQRVIGYAESKWPLAQPLFVALDLAQDPGRGREILAEWTPPERWTRVW</sequence>
<dbReference type="AlphaFoldDB" id="A0A1X0DVZ7"/>
<dbReference type="RefSeq" id="WP_142272434.1">
    <property type="nucleotide sequence ID" value="NZ_AP022615.1"/>
</dbReference>
<accession>A0A1X0DVZ7</accession>
<name>A0A1X0DVZ7_MYCHE</name>